<proteinExistence type="predicted"/>
<dbReference type="InterPro" id="IPR043472">
    <property type="entry name" value="Macro_dom-like"/>
</dbReference>
<dbReference type="GO" id="GO:0004672">
    <property type="term" value="F:protein kinase activity"/>
    <property type="evidence" value="ECO:0007669"/>
    <property type="project" value="InterPro"/>
</dbReference>
<dbReference type="EMBL" id="ML170219">
    <property type="protein sequence ID" value="TDL17584.1"/>
    <property type="molecule type" value="Genomic_DNA"/>
</dbReference>
<dbReference type="OrthoDB" id="6077599at2759"/>
<keyword evidence="4" id="KW-1185">Reference proteome</keyword>
<sequence>MAESCDLDALRQTHEELSGWDDLQCLLKQHTIRLTLWNLLNTRHNKPDVVLTGCDLACLLTLDMGDLRRIVERVLRNREQKEKFLELCTPDPSPVINLLQTFLDGQNLTDECKRLIVRSTARIAKKSGCYPDCLALKDVRPTGDGPIAGGGFADVWKGSMDSIAGQTDSVALKVFRVYKQSVKEKTLQRFSHEAVIWRQLKHPNILPFYGVFTGDKVFDRLCLVSPWMNAGNIMEYIDANPHVNRLHLLADVTQGLEYLHHFEPTVVHGDIKGANVFVTSSLTACLADFGLASLRDSQGSTWDTTTEKAAGTLRWQAPELLLGDENGETVLPNRCSDIYSFGCLCIEVFTGKAPFMEHLRDTVVMMSIMQKKIPERPADDHSDVGLDDSMWTTMRQCWQSDPTLRPTVGQLVDYFNCRKGADTRGLSITYDLPKGVQASLSQYGFPESSFSEISHRDSSEQHVQSLFDDAVAQPHGDTSSHSGRSFPVALEDMTTPDMHYKGKALRVNEIETQASQVKSYRDRVSLCFGDITRLKTDVIVNPINRIHGAGNLFEIGRKGTLDNIVHRAAGPGLLDECRTLGVCNTGEARITKGYNLPCKSIIHVVGPYYTPLFSDISAKELAACYLACFNLAVEKAYRSIAFPTISTGYKRYPVEAAANIALEATRDFLSSEQGASLDLVEFCLFEEEHRDVYRRLLSEYFP</sequence>
<dbReference type="PROSITE" id="PS51154">
    <property type="entry name" value="MACRO"/>
    <property type="match status" value="1"/>
</dbReference>
<feature type="domain" description="Protein kinase" evidence="1">
    <location>
        <begin position="141"/>
        <end position="415"/>
    </location>
</feature>
<dbReference type="STRING" id="50990.A0A4Y7PQD3"/>
<gene>
    <name evidence="3" type="ORF">BD410DRAFT_545442</name>
</gene>
<dbReference type="PANTHER" id="PTHR11106">
    <property type="entry name" value="GANGLIOSIDE INDUCED DIFFERENTIATION ASSOCIATED PROTEIN 2-RELATED"/>
    <property type="match status" value="1"/>
</dbReference>
<reference evidence="3 4" key="1">
    <citation type="submission" date="2018-06" db="EMBL/GenBank/DDBJ databases">
        <title>A transcriptomic atlas of mushroom development highlights an independent origin of complex multicellularity.</title>
        <authorList>
            <consortium name="DOE Joint Genome Institute"/>
            <person name="Krizsan K."/>
            <person name="Almasi E."/>
            <person name="Merenyi Z."/>
            <person name="Sahu N."/>
            <person name="Viragh M."/>
            <person name="Koszo T."/>
            <person name="Mondo S."/>
            <person name="Kiss B."/>
            <person name="Balint B."/>
            <person name="Kues U."/>
            <person name="Barry K."/>
            <person name="Hegedus J.C."/>
            <person name="Henrissat B."/>
            <person name="Johnson J."/>
            <person name="Lipzen A."/>
            <person name="Ohm R."/>
            <person name="Nagy I."/>
            <person name="Pangilinan J."/>
            <person name="Yan J."/>
            <person name="Xiong Y."/>
            <person name="Grigoriev I.V."/>
            <person name="Hibbett D.S."/>
            <person name="Nagy L.G."/>
        </authorList>
    </citation>
    <scope>NUCLEOTIDE SEQUENCE [LARGE SCALE GENOMIC DNA]</scope>
    <source>
        <strain evidence="3 4">SZMC22713</strain>
    </source>
</reference>
<dbReference type="SUPFAM" id="SSF52949">
    <property type="entry name" value="Macro domain-like"/>
    <property type="match status" value="1"/>
</dbReference>
<feature type="domain" description="Macro" evidence="2">
    <location>
        <begin position="511"/>
        <end position="701"/>
    </location>
</feature>
<dbReference type="InterPro" id="IPR011009">
    <property type="entry name" value="Kinase-like_dom_sf"/>
</dbReference>
<evidence type="ECO:0000259" key="2">
    <source>
        <dbReference type="PROSITE" id="PS51154"/>
    </source>
</evidence>
<dbReference type="InterPro" id="IPR008271">
    <property type="entry name" value="Ser/Thr_kinase_AS"/>
</dbReference>
<dbReference type="Gene3D" id="1.10.510.10">
    <property type="entry name" value="Transferase(Phosphotransferase) domain 1"/>
    <property type="match status" value="1"/>
</dbReference>
<dbReference type="SUPFAM" id="SSF56112">
    <property type="entry name" value="Protein kinase-like (PK-like)"/>
    <property type="match status" value="1"/>
</dbReference>
<dbReference type="Gene3D" id="3.40.220.10">
    <property type="entry name" value="Leucine Aminopeptidase, subunit E, domain 1"/>
    <property type="match status" value="1"/>
</dbReference>
<dbReference type="PROSITE" id="PS50011">
    <property type="entry name" value="PROTEIN_KINASE_DOM"/>
    <property type="match status" value="1"/>
</dbReference>
<dbReference type="SMART" id="SM00506">
    <property type="entry name" value="A1pp"/>
    <property type="match status" value="1"/>
</dbReference>
<keyword evidence="3" id="KW-0808">Transferase</keyword>
<dbReference type="Pfam" id="PF07714">
    <property type="entry name" value="PK_Tyr_Ser-Thr"/>
    <property type="match status" value="1"/>
</dbReference>
<dbReference type="AlphaFoldDB" id="A0A4Y7PQD3"/>
<dbReference type="InterPro" id="IPR001245">
    <property type="entry name" value="Ser-Thr/Tyr_kinase_cat_dom"/>
</dbReference>
<dbReference type="InterPro" id="IPR002589">
    <property type="entry name" value="Macro_dom"/>
</dbReference>
<dbReference type="PROSITE" id="PS00108">
    <property type="entry name" value="PROTEIN_KINASE_ST"/>
    <property type="match status" value="1"/>
</dbReference>
<organism evidence="3 4">
    <name type="scientific">Rickenella mellea</name>
    <dbReference type="NCBI Taxonomy" id="50990"/>
    <lineage>
        <taxon>Eukaryota</taxon>
        <taxon>Fungi</taxon>
        <taxon>Dikarya</taxon>
        <taxon>Basidiomycota</taxon>
        <taxon>Agaricomycotina</taxon>
        <taxon>Agaricomycetes</taxon>
        <taxon>Hymenochaetales</taxon>
        <taxon>Rickenellaceae</taxon>
        <taxon>Rickenella</taxon>
    </lineage>
</organism>
<dbReference type="InterPro" id="IPR000719">
    <property type="entry name" value="Prot_kinase_dom"/>
</dbReference>
<dbReference type="GO" id="GO:0005524">
    <property type="term" value="F:ATP binding"/>
    <property type="evidence" value="ECO:0007669"/>
    <property type="project" value="InterPro"/>
</dbReference>
<dbReference type="SMART" id="SM00220">
    <property type="entry name" value="S_TKc"/>
    <property type="match status" value="1"/>
</dbReference>
<accession>A0A4Y7PQD3</accession>
<keyword evidence="3" id="KW-0418">Kinase</keyword>
<dbReference type="VEuPathDB" id="FungiDB:BD410DRAFT_545442"/>
<evidence type="ECO:0000313" key="3">
    <source>
        <dbReference type="EMBL" id="TDL17584.1"/>
    </source>
</evidence>
<evidence type="ECO:0000313" key="4">
    <source>
        <dbReference type="Proteomes" id="UP000294933"/>
    </source>
</evidence>
<dbReference type="PANTHER" id="PTHR11106:SF27">
    <property type="entry name" value="MACRO DOMAIN-CONTAINING PROTEIN"/>
    <property type="match status" value="1"/>
</dbReference>
<dbReference type="Pfam" id="PF01661">
    <property type="entry name" value="Macro"/>
    <property type="match status" value="1"/>
</dbReference>
<protein>
    <submittedName>
        <fullName evidence="3">Kinase-like protein</fullName>
    </submittedName>
</protein>
<evidence type="ECO:0000259" key="1">
    <source>
        <dbReference type="PROSITE" id="PS50011"/>
    </source>
</evidence>
<name>A0A4Y7PQD3_9AGAM</name>
<dbReference type="Proteomes" id="UP000294933">
    <property type="component" value="Unassembled WGS sequence"/>
</dbReference>